<dbReference type="InterPro" id="IPR011335">
    <property type="entry name" value="Restrct_endonuc-II-like"/>
</dbReference>
<feature type="domain" description="DUF559" evidence="1">
    <location>
        <begin position="220"/>
        <end position="284"/>
    </location>
</feature>
<dbReference type="SUPFAM" id="SSF52980">
    <property type="entry name" value="Restriction endonuclease-like"/>
    <property type="match status" value="1"/>
</dbReference>
<keyword evidence="3" id="KW-1185">Reference proteome</keyword>
<dbReference type="Pfam" id="PF04480">
    <property type="entry name" value="DUF559"/>
    <property type="match status" value="1"/>
</dbReference>
<dbReference type="Proteomes" id="UP001382727">
    <property type="component" value="Chromosome"/>
</dbReference>
<evidence type="ECO:0000259" key="1">
    <source>
        <dbReference type="Pfam" id="PF04480"/>
    </source>
</evidence>
<organism evidence="2 3">
    <name type="scientific">Janibacter alittae</name>
    <dbReference type="NCBI Taxonomy" id="3115209"/>
    <lineage>
        <taxon>Bacteria</taxon>
        <taxon>Bacillati</taxon>
        <taxon>Actinomycetota</taxon>
        <taxon>Actinomycetes</taxon>
        <taxon>Micrococcales</taxon>
        <taxon>Intrasporangiaceae</taxon>
        <taxon>Janibacter</taxon>
    </lineage>
</organism>
<evidence type="ECO:0000313" key="2">
    <source>
        <dbReference type="EMBL" id="WXB75795.1"/>
    </source>
</evidence>
<reference evidence="2 3" key="1">
    <citation type="submission" date="2024-02" db="EMBL/GenBank/DDBJ databases">
        <title>Janibacter sp. nov., isolated from gut of marine sandworm.</title>
        <authorList>
            <person name="Kim B."/>
            <person name="Jun M.O."/>
            <person name="Shin N.-R."/>
        </authorList>
    </citation>
    <scope>NUCLEOTIDE SEQUENCE [LARGE SCALE GENOMIC DNA]</scope>
    <source>
        <strain evidence="2 3">A1S7</strain>
    </source>
</reference>
<name>A0ABZ2MFH5_9MICO</name>
<dbReference type="InterPro" id="IPR007569">
    <property type="entry name" value="DUF559"/>
</dbReference>
<dbReference type="RefSeq" id="WP_338748566.1">
    <property type="nucleotide sequence ID" value="NZ_CP144913.1"/>
</dbReference>
<accession>A0ABZ2MFH5</accession>
<protein>
    <submittedName>
        <fullName evidence="2">DUF559 domain-containing protein</fullName>
    </submittedName>
</protein>
<dbReference type="EMBL" id="CP144913">
    <property type="protein sequence ID" value="WXB75795.1"/>
    <property type="molecule type" value="Genomic_DNA"/>
</dbReference>
<gene>
    <name evidence="2" type="ORF">V1351_12665</name>
</gene>
<proteinExistence type="predicted"/>
<sequence>MDDEVEILRELSVNRVFMTKDAEQAGVPRLRLVELARERALTHLTRGGWSTETPEDPVERHLLRTIAITRRHAHRSGATAHSAILLRGLPLVDADLSRVHLVRGDVRTTRRGSDFTVWSPVGNLVPVEKPPRIEVPVPCAPVAVSLVHAGLVGTPNTALVAADAAVARQLVTPAEIAVATAEVSRGVKGIGAVRRALSTVDGRHESPGETLTRQVCTDLGYELEPQVWVGPWRVDFLITGTRVILEFDGAAKYDDRGDLVAEKRREDDLRRRGYVVVRLMWSDLRHPRRVRGLIEAALRVAVA</sequence>
<dbReference type="Gene3D" id="3.40.960.10">
    <property type="entry name" value="VSR Endonuclease"/>
    <property type="match status" value="1"/>
</dbReference>
<evidence type="ECO:0000313" key="3">
    <source>
        <dbReference type="Proteomes" id="UP001382727"/>
    </source>
</evidence>